<sequence>MNERRVTVQGSGSGYGGEKLDYVKLDFGSVLLIEERRNGRLLEMRPWGDRWGEDKGVNRQVTCANRIDLFFGWKLTFTLQSFQNR</sequence>
<organism evidence="1 2">
    <name type="scientific">Castilleja foliolosa</name>
    <dbReference type="NCBI Taxonomy" id="1961234"/>
    <lineage>
        <taxon>Eukaryota</taxon>
        <taxon>Viridiplantae</taxon>
        <taxon>Streptophyta</taxon>
        <taxon>Embryophyta</taxon>
        <taxon>Tracheophyta</taxon>
        <taxon>Spermatophyta</taxon>
        <taxon>Magnoliopsida</taxon>
        <taxon>eudicotyledons</taxon>
        <taxon>Gunneridae</taxon>
        <taxon>Pentapetalae</taxon>
        <taxon>asterids</taxon>
        <taxon>lamiids</taxon>
        <taxon>Lamiales</taxon>
        <taxon>Orobanchaceae</taxon>
        <taxon>Pedicularideae</taxon>
        <taxon>Castillejinae</taxon>
        <taxon>Castilleja</taxon>
    </lineage>
</organism>
<proteinExistence type="predicted"/>
<dbReference type="EMBL" id="JAVIJP010000034">
    <property type="protein sequence ID" value="KAL3629352.1"/>
    <property type="molecule type" value="Genomic_DNA"/>
</dbReference>
<keyword evidence="2" id="KW-1185">Reference proteome</keyword>
<evidence type="ECO:0000313" key="1">
    <source>
        <dbReference type="EMBL" id="KAL3629352.1"/>
    </source>
</evidence>
<evidence type="ECO:0000313" key="2">
    <source>
        <dbReference type="Proteomes" id="UP001632038"/>
    </source>
</evidence>
<comment type="caution">
    <text evidence="1">The sequence shown here is derived from an EMBL/GenBank/DDBJ whole genome shotgun (WGS) entry which is preliminary data.</text>
</comment>
<reference evidence="2" key="1">
    <citation type="journal article" date="2024" name="IScience">
        <title>Strigolactones Initiate the Formation of Haustorium-like Structures in Castilleja.</title>
        <authorList>
            <person name="Buerger M."/>
            <person name="Peterson D."/>
            <person name="Chory J."/>
        </authorList>
    </citation>
    <scope>NUCLEOTIDE SEQUENCE [LARGE SCALE GENOMIC DNA]</scope>
</reference>
<accession>A0ABD3CIE1</accession>
<protein>
    <submittedName>
        <fullName evidence="1">Uncharacterized protein</fullName>
    </submittedName>
</protein>
<name>A0ABD3CIE1_9LAMI</name>
<gene>
    <name evidence="1" type="ORF">CASFOL_026574</name>
</gene>
<dbReference type="Proteomes" id="UP001632038">
    <property type="component" value="Unassembled WGS sequence"/>
</dbReference>
<dbReference type="AlphaFoldDB" id="A0ABD3CIE1"/>